<reference evidence="11" key="1">
    <citation type="submission" date="2017-09" db="EMBL/GenBank/DDBJ databases">
        <authorList>
            <person name="Cho G.-S."/>
            <person name="Oguntoyinbo F.A."/>
            <person name="Cnockaert M."/>
            <person name="Kabisch J."/>
            <person name="Neve H."/>
            <person name="Bockelmann W."/>
            <person name="Wenning M."/>
            <person name="Franz C.M."/>
            <person name="Vandamme P."/>
        </authorList>
    </citation>
    <scope>NUCLEOTIDE SEQUENCE [LARGE SCALE GENOMIC DNA]</scope>
    <source>
        <strain evidence="11">MBT G8648</strain>
    </source>
</reference>
<keyword evidence="6 7" id="KW-0676">Redox-active center</keyword>
<keyword evidence="3 7" id="KW-0732">Signal</keyword>
<comment type="subcellular location">
    <subcellularLocation>
        <location evidence="1 7">Periplasm</location>
    </subcellularLocation>
</comment>
<evidence type="ECO:0000259" key="9">
    <source>
        <dbReference type="Pfam" id="PF13098"/>
    </source>
</evidence>
<dbReference type="PANTHER" id="PTHR35272">
    <property type="entry name" value="THIOL:DISULFIDE INTERCHANGE PROTEIN DSBC-RELATED"/>
    <property type="match status" value="1"/>
</dbReference>
<comment type="similarity">
    <text evidence="2 7">Belongs to the thioredoxin family. DsbC subfamily.</text>
</comment>
<evidence type="ECO:0000259" key="8">
    <source>
        <dbReference type="Pfam" id="PF10411"/>
    </source>
</evidence>
<accession>A0A2A4HKC4</accession>
<name>A0A2A4HKC4_9GAMM</name>
<dbReference type="InterPro" id="IPR051470">
    <property type="entry name" value="Thiol:disulfide_interchange"/>
</dbReference>
<dbReference type="InterPro" id="IPR018950">
    <property type="entry name" value="DiS-bond_isomerase_DsbC/G_N"/>
</dbReference>
<dbReference type="InterPro" id="IPR009094">
    <property type="entry name" value="DiS-bond_isomerase_DsbC/G_N_sf"/>
</dbReference>
<dbReference type="CDD" id="cd03020">
    <property type="entry name" value="DsbA_DsbC_DsbG"/>
    <property type="match status" value="1"/>
</dbReference>
<protein>
    <recommendedName>
        <fullName evidence="7">Thiol:disulfide interchange protein</fullName>
    </recommendedName>
</protein>
<dbReference type="SUPFAM" id="SSF54423">
    <property type="entry name" value="DsbC/DsbG N-terminal domain-like"/>
    <property type="match status" value="1"/>
</dbReference>
<dbReference type="Proteomes" id="UP000218677">
    <property type="component" value="Unassembled WGS sequence"/>
</dbReference>
<evidence type="ECO:0000256" key="6">
    <source>
        <dbReference type="ARBA" id="ARBA00023284"/>
    </source>
</evidence>
<evidence type="ECO:0000256" key="7">
    <source>
        <dbReference type="RuleBase" id="RU364038"/>
    </source>
</evidence>
<evidence type="ECO:0000256" key="4">
    <source>
        <dbReference type="ARBA" id="ARBA00022764"/>
    </source>
</evidence>
<evidence type="ECO:0000256" key="1">
    <source>
        <dbReference type="ARBA" id="ARBA00004418"/>
    </source>
</evidence>
<dbReference type="RefSeq" id="WP_096653433.1">
    <property type="nucleotide sequence ID" value="NZ_NWUX01000018.1"/>
</dbReference>
<feature type="domain" description="Disulphide bond isomerase DsbC/G N-terminal" evidence="8">
    <location>
        <begin position="44"/>
        <end position="115"/>
    </location>
</feature>
<keyword evidence="10" id="KW-0413">Isomerase</keyword>
<dbReference type="InterPro" id="IPR036249">
    <property type="entry name" value="Thioredoxin-like_sf"/>
</dbReference>
<comment type="caution">
    <text evidence="10">The sequence shown here is derived from an EMBL/GenBank/DDBJ whole genome shotgun (WGS) entry which is preliminary data.</text>
</comment>
<dbReference type="PANTHER" id="PTHR35272:SF3">
    <property type="entry name" value="THIOL:DISULFIDE INTERCHANGE PROTEIN DSBC"/>
    <property type="match status" value="1"/>
</dbReference>
<evidence type="ECO:0000256" key="3">
    <source>
        <dbReference type="ARBA" id="ARBA00022729"/>
    </source>
</evidence>
<dbReference type="Pfam" id="PF13098">
    <property type="entry name" value="Thioredoxin_2"/>
    <property type="match status" value="1"/>
</dbReference>
<dbReference type="InterPro" id="IPR012336">
    <property type="entry name" value="Thioredoxin-like_fold"/>
</dbReference>
<dbReference type="GO" id="GO:0042597">
    <property type="term" value="C:periplasmic space"/>
    <property type="evidence" value="ECO:0007669"/>
    <property type="project" value="UniProtKB-SubCell"/>
</dbReference>
<dbReference type="AlphaFoldDB" id="A0A2A4HKC4"/>
<proteinExistence type="inferred from homology"/>
<sequence>MLNTTHEVEDIMRQRKTLFLGKSPVLTLLAPWLVVAGSLLPALASADVIAERLAENLSVSGHSMPVKQVSATPMEGIYHVRLESGESFYSNADGSHFLVGDLYQNGDNGLVNLTEQSRNQERAAALAAVPDSERVIFQGMGEPKATIVVFTDPSCPYCVRLHESVPALNELGIAVHYMAFPRAGMGSAAATSLEQVWCSDNPSEAMNQVKQGQTLSNSAGCDNPVSGQYELGMALGVQGTPAIILPDGQLIPGFVPPERLVAMLGLEDE</sequence>
<dbReference type="InterPro" id="IPR033954">
    <property type="entry name" value="DiS-bond_Isoase_DsbC/G"/>
</dbReference>
<evidence type="ECO:0000313" key="11">
    <source>
        <dbReference type="Proteomes" id="UP000218677"/>
    </source>
</evidence>
<evidence type="ECO:0000256" key="5">
    <source>
        <dbReference type="ARBA" id="ARBA00023157"/>
    </source>
</evidence>
<dbReference type="Gene3D" id="3.10.450.70">
    <property type="entry name" value="Disulphide bond isomerase, DsbC/G, N-terminal"/>
    <property type="match status" value="1"/>
</dbReference>
<dbReference type="SUPFAM" id="SSF52833">
    <property type="entry name" value="Thioredoxin-like"/>
    <property type="match status" value="1"/>
</dbReference>
<dbReference type="GO" id="GO:0016853">
    <property type="term" value="F:isomerase activity"/>
    <property type="evidence" value="ECO:0007669"/>
    <property type="project" value="UniProtKB-KW"/>
</dbReference>
<keyword evidence="5" id="KW-1015">Disulfide bond</keyword>
<organism evidence="10 11">
    <name type="scientific">Vreelandella nigrificans</name>
    <dbReference type="NCBI Taxonomy" id="2042704"/>
    <lineage>
        <taxon>Bacteria</taxon>
        <taxon>Pseudomonadati</taxon>
        <taxon>Pseudomonadota</taxon>
        <taxon>Gammaproteobacteria</taxon>
        <taxon>Oceanospirillales</taxon>
        <taxon>Halomonadaceae</taxon>
        <taxon>Vreelandella</taxon>
    </lineage>
</organism>
<dbReference type="Pfam" id="PF10411">
    <property type="entry name" value="DsbC_N"/>
    <property type="match status" value="1"/>
</dbReference>
<keyword evidence="11" id="KW-1185">Reference proteome</keyword>
<feature type="domain" description="Thioredoxin-like fold" evidence="9">
    <location>
        <begin position="142"/>
        <end position="264"/>
    </location>
</feature>
<dbReference type="Gene3D" id="3.40.30.10">
    <property type="entry name" value="Glutaredoxin"/>
    <property type="match status" value="1"/>
</dbReference>
<dbReference type="EMBL" id="NWUX01000018">
    <property type="protein sequence ID" value="PCF94494.1"/>
    <property type="molecule type" value="Genomic_DNA"/>
</dbReference>
<evidence type="ECO:0000256" key="2">
    <source>
        <dbReference type="ARBA" id="ARBA00009813"/>
    </source>
</evidence>
<gene>
    <name evidence="10" type="ORF">CPA45_16610</name>
</gene>
<evidence type="ECO:0000313" key="10">
    <source>
        <dbReference type="EMBL" id="PCF94494.1"/>
    </source>
</evidence>
<keyword evidence="4 7" id="KW-0574">Periplasm</keyword>
<comment type="function">
    <text evidence="7">Required for disulfide bond formation in some periplasmic proteins. Acts by transferring its disulfide bond to other proteins and is reduced in the process.</text>
</comment>
<dbReference type="OrthoDB" id="12976at2"/>